<dbReference type="FunFam" id="3.75.10.10:FF:000004">
    <property type="entry name" value="N(G),N(G)-dimethylarginine dimethylaminohydrolase 1"/>
    <property type="match status" value="1"/>
</dbReference>
<dbReference type="PANTHER" id="PTHR12737">
    <property type="entry name" value="DIMETHYLARGININE DIMETHYLAMINOHYDROLASE"/>
    <property type="match status" value="1"/>
</dbReference>
<dbReference type="CTD" id="20213828"/>
<reference evidence="3 5" key="2">
    <citation type="journal article" date="2013" name="Nature">
        <title>Insights into bilaterian evolution from three spiralian genomes.</title>
        <authorList>
            <person name="Simakov O."/>
            <person name="Marletaz F."/>
            <person name="Cho S.J."/>
            <person name="Edsinger-Gonzales E."/>
            <person name="Havlak P."/>
            <person name="Hellsten U."/>
            <person name="Kuo D.H."/>
            <person name="Larsson T."/>
            <person name="Lv J."/>
            <person name="Arendt D."/>
            <person name="Savage R."/>
            <person name="Osoegawa K."/>
            <person name="de Jong P."/>
            <person name="Grimwood J."/>
            <person name="Chapman J.A."/>
            <person name="Shapiro H."/>
            <person name="Aerts A."/>
            <person name="Otillar R.P."/>
            <person name="Terry A.Y."/>
            <person name="Boore J.L."/>
            <person name="Grigoriev I.V."/>
            <person name="Lindberg D.R."/>
            <person name="Seaver E.C."/>
            <person name="Weisblat D.A."/>
            <person name="Putnam N.H."/>
            <person name="Rokhsar D.S."/>
        </authorList>
    </citation>
    <scope>NUCLEOTIDE SEQUENCE</scope>
</reference>
<dbReference type="Proteomes" id="UP000015101">
    <property type="component" value="Unassembled WGS sequence"/>
</dbReference>
<dbReference type="Pfam" id="PF19420">
    <property type="entry name" value="DDAH_eukar"/>
    <property type="match status" value="1"/>
</dbReference>
<evidence type="ECO:0000256" key="1">
    <source>
        <dbReference type="ARBA" id="ARBA00008532"/>
    </source>
</evidence>
<dbReference type="SUPFAM" id="SSF55909">
    <property type="entry name" value="Pentein"/>
    <property type="match status" value="1"/>
</dbReference>
<keyword evidence="5" id="KW-1185">Reference proteome</keyword>
<evidence type="ECO:0000313" key="5">
    <source>
        <dbReference type="Proteomes" id="UP000015101"/>
    </source>
</evidence>
<proteinExistence type="inferred from homology"/>
<evidence type="ECO:0000313" key="4">
    <source>
        <dbReference type="EnsemblMetazoa" id="HelroP65821"/>
    </source>
</evidence>
<dbReference type="EMBL" id="AMQM01000879">
    <property type="status" value="NOT_ANNOTATED_CDS"/>
    <property type="molecule type" value="Genomic_DNA"/>
</dbReference>
<dbReference type="FunCoup" id="T1FYD0">
    <property type="interactions" value="420"/>
</dbReference>
<organism evidence="4 5">
    <name type="scientific">Helobdella robusta</name>
    <name type="common">Californian leech</name>
    <dbReference type="NCBI Taxonomy" id="6412"/>
    <lineage>
        <taxon>Eukaryota</taxon>
        <taxon>Metazoa</taxon>
        <taxon>Spiralia</taxon>
        <taxon>Lophotrochozoa</taxon>
        <taxon>Annelida</taxon>
        <taxon>Clitellata</taxon>
        <taxon>Hirudinea</taxon>
        <taxon>Rhynchobdellida</taxon>
        <taxon>Glossiphoniidae</taxon>
        <taxon>Helobdella</taxon>
    </lineage>
</organism>
<dbReference type="eggNOG" id="ENOG502QWPA">
    <property type="taxonomic scope" value="Eukaryota"/>
</dbReference>
<dbReference type="GO" id="GO:0000052">
    <property type="term" value="P:citrulline metabolic process"/>
    <property type="evidence" value="ECO:0000318"/>
    <property type="project" value="GO_Central"/>
</dbReference>
<dbReference type="GO" id="GO:0006525">
    <property type="term" value="P:arginine metabolic process"/>
    <property type="evidence" value="ECO:0000318"/>
    <property type="project" value="GO_Central"/>
</dbReference>
<dbReference type="KEGG" id="hro:HELRODRAFT_65821"/>
<dbReference type="OrthoDB" id="10016839at2759"/>
<dbReference type="HOGENOM" id="CLU_067923_0_0_1"/>
<comment type="similarity">
    <text evidence="1">Belongs to the DDAH family.</text>
</comment>
<name>T1FYD0_HELRO</name>
<dbReference type="GeneID" id="20213828"/>
<gene>
    <name evidence="4" type="primary">20213828</name>
    <name evidence="3" type="ORF">HELRODRAFT_65821</name>
</gene>
<dbReference type="GO" id="GO:0045429">
    <property type="term" value="P:positive regulation of nitric oxide biosynthetic process"/>
    <property type="evidence" value="ECO:0000318"/>
    <property type="project" value="GO_Central"/>
</dbReference>
<dbReference type="OMA" id="STPDCAF"/>
<keyword evidence="2" id="KW-0378">Hydrolase</keyword>
<dbReference type="GO" id="GO:0016403">
    <property type="term" value="F:dimethylargininase activity"/>
    <property type="evidence" value="ECO:0000318"/>
    <property type="project" value="GO_Central"/>
</dbReference>
<dbReference type="InterPro" id="IPR033199">
    <property type="entry name" value="DDAH-like"/>
</dbReference>
<dbReference type="PANTHER" id="PTHR12737:SF9">
    <property type="entry name" value="DIMETHYLARGININASE"/>
    <property type="match status" value="1"/>
</dbReference>
<dbReference type="AlphaFoldDB" id="T1FYD0"/>
<accession>T1FYD0</accession>
<reference evidence="4" key="3">
    <citation type="submission" date="2015-06" db="UniProtKB">
        <authorList>
            <consortium name="EnsemblMetazoa"/>
        </authorList>
    </citation>
    <scope>IDENTIFICATION</scope>
</reference>
<dbReference type="EnsemblMetazoa" id="HelroT65821">
    <property type="protein sequence ID" value="HelroP65821"/>
    <property type="gene ID" value="HelroG65821"/>
</dbReference>
<dbReference type="InParanoid" id="T1FYD0"/>
<sequence>MQRSKVNDCFKFNFAIVSRIPNSFASSSSFELKPGRVINIDQARKEHEDLVEGLRRVGLDVIELPADEKNPDCLFVDDVAVIINGTALICNPPTLKGKPSRQGELSVMRQVLKKELGLKIMEVDTEKALIEGGDVLWTGREIFVGLSCRSNMLGAQAVAKAFPEFPTTIVKVCGPATHLKDYITMAGPEIMTVGKSEGAQKTFVEIKNSGATGYRYISVDEDEAANVVYVNRNLVHLGHEQIPRASGIYMNKLDYPRVAITMVEPLKRGGRLGSCVLLINKVKLPKKIPTSAA</sequence>
<evidence type="ECO:0000256" key="2">
    <source>
        <dbReference type="ARBA" id="ARBA00022801"/>
    </source>
</evidence>
<dbReference type="GO" id="GO:0016597">
    <property type="term" value="F:amino acid binding"/>
    <property type="evidence" value="ECO:0000318"/>
    <property type="project" value="GO_Central"/>
</dbReference>
<dbReference type="Gene3D" id="3.75.10.10">
    <property type="entry name" value="L-arginine/glycine Amidinotransferase, Chain A"/>
    <property type="match status" value="1"/>
</dbReference>
<evidence type="ECO:0000313" key="3">
    <source>
        <dbReference type="EMBL" id="ESO02410.1"/>
    </source>
</evidence>
<dbReference type="EMBL" id="KB096742">
    <property type="protein sequence ID" value="ESO02410.1"/>
    <property type="molecule type" value="Genomic_DNA"/>
</dbReference>
<protein>
    <submittedName>
        <fullName evidence="3 4">Uncharacterized protein</fullName>
    </submittedName>
</protein>
<dbReference type="RefSeq" id="XP_009019818.1">
    <property type="nucleotide sequence ID" value="XM_009021570.1"/>
</dbReference>
<reference evidence="5" key="1">
    <citation type="submission" date="2012-12" db="EMBL/GenBank/DDBJ databases">
        <authorList>
            <person name="Hellsten U."/>
            <person name="Grimwood J."/>
            <person name="Chapman J.A."/>
            <person name="Shapiro H."/>
            <person name="Aerts A."/>
            <person name="Otillar R.P."/>
            <person name="Terry A.Y."/>
            <person name="Boore J.L."/>
            <person name="Simakov O."/>
            <person name="Marletaz F."/>
            <person name="Cho S.-J."/>
            <person name="Edsinger-Gonzales E."/>
            <person name="Havlak P."/>
            <person name="Kuo D.-H."/>
            <person name="Larsson T."/>
            <person name="Lv J."/>
            <person name="Arendt D."/>
            <person name="Savage R."/>
            <person name="Osoegawa K."/>
            <person name="de Jong P."/>
            <person name="Lindberg D.R."/>
            <person name="Seaver E.C."/>
            <person name="Weisblat D.A."/>
            <person name="Putnam N.H."/>
            <person name="Grigoriev I.V."/>
            <person name="Rokhsar D.S."/>
        </authorList>
    </citation>
    <scope>NUCLEOTIDE SEQUENCE</scope>
</reference>